<protein>
    <recommendedName>
        <fullName evidence="3">Transposase</fullName>
    </recommendedName>
</protein>
<evidence type="ECO:0008006" key="3">
    <source>
        <dbReference type="Google" id="ProtNLM"/>
    </source>
</evidence>
<keyword evidence="2" id="KW-1185">Reference proteome</keyword>
<gene>
    <name evidence="1" type="ORF">GCM10009864_08200</name>
</gene>
<comment type="caution">
    <text evidence="1">The sequence shown here is derived from an EMBL/GenBank/DDBJ whole genome shotgun (WGS) entry which is preliminary data.</text>
</comment>
<reference evidence="1 2" key="1">
    <citation type="journal article" date="2019" name="Int. J. Syst. Evol. Microbiol.">
        <title>The Global Catalogue of Microorganisms (GCM) 10K type strain sequencing project: providing services to taxonomists for standard genome sequencing and annotation.</title>
        <authorList>
            <consortium name="The Broad Institute Genomics Platform"/>
            <consortium name="The Broad Institute Genome Sequencing Center for Infectious Disease"/>
            <person name="Wu L."/>
            <person name="Ma J."/>
        </authorList>
    </citation>
    <scope>NUCLEOTIDE SEQUENCE [LARGE SCALE GENOMIC DNA]</scope>
    <source>
        <strain evidence="1 2">JCM 16374</strain>
    </source>
</reference>
<dbReference type="RefSeq" id="WP_344573471.1">
    <property type="nucleotide sequence ID" value="NZ_BAAARK010000001.1"/>
</dbReference>
<sequence>MTAWTWSDGSWALHRYDIYLRWLATASEQLAAAEIGWPKNSPGLLEVAFVTGAWDPAA</sequence>
<organism evidence="1 2">
    <name type="scientific">Streptomyces lunalinharesii</name>
    <dbReference type="NCBI Taxonomy" id="333384"/>
    <lineage>
        <taxon>Bacteria</taxon>
        <taxon>Bacillati</taxon>
        <taxon>Actinomycetota</taxon>
        <taxon>Actinomycetes</taxon>
        <taxon>Kitasatosporales</taxon>
        <taxon>Streptomycetaceae</taxon>
        <taxon>Streptomyces</taxon>
    </lineage>
</organism>
<evidence type="ECO:0000313" key="2">
    <source>
        <dbReference type="Proteomes" id="UP001500994"/>
    </source>
</evidence>
<name>A0ABN3RAU2_9ACTN</name>
<dbReference type="EMBL" id="BAAARK010000001">
    <property type="protein sequence ID" value="GAA2647581.1"/>
    <property type="molecule type" value="Genomic_DNA"/>
</dbReference>
<dbReference type="Proteomes" id="UP001500994">
    <property type="component" value="Unassembled WGS sequence"/>
</dbReference>
<proteinExistence type="predicted"/>
<accession>A0ABN3RAU2</accession>
<evidence type="ECO:0000313" key="1">
    <source>
        <dbReference type="EMBL" id="GAA2647581.1"/>
    </source>
</evidence>